<evidence type="ECO:0000313" key="11">
    <source>
        <dbReference type="EMBL" id="ETW87401.1"/>
    </source>
</evidence>
<dbReference type="EMBL" id="KI925454">
    <property type="protein sequence ID" value="ETW87401.1"/>
    <property type="molecule type" value="Genomic_DNA"/>
</dbReference>
<dbReference type="Pfam" id="PF07779">
    <property type="entry name" value="Cas1_AcylT"/>
    <property type="match status" value="1"/>
</dbReference>
<proteinExistence type="inferred from homology"/>
<name>W4KQS8_HETIT</name>
<evidence type="ECO:0000256" key="4">
    <source>
        <dbReference type="ARBA" id="ARBA00022692"/>
    </source>
</evidence>
<keyword evidence="4 9" id="KW-0812">Transmembrane</keyword>
<evidence type="ECO:0000256" key="2">
    <source>
        <dbReference type="ARBA" id="ARBA00010666"/>
    </source>
</evidence>
<keyword evidence="12" id="KW-1185">Reference proteome</keyword>
<evidence type="ECO:0000256" key="5">
    <source>
        <dbReference type="ARBA" id="ARBA00022989"/>
    </source>
</evidence>
<evidence type="ECO:0000256" key="7">
    <source>
        <dbReference type="ARBA" id="ARBA00023180"/>
    </source>
</evidence>
<evidence type="ECO:0000256" key="6">
    <source>
        <dbReference type="ARBA" id="ARBA00023136"/>
    </source>
</evidence>
<dbReference type="Proteomes" id="UP000030671">
    <property type="component" value="Unassembled WGS sequence"/>
</dbReference>
<dbReference type="PANTHER" id="PTHR13533:SF1">
    <property type="entry name" value="N-ACETYLNEURAMINATE 9-O-ACETYLTRANSFERASE"/>
    <property type="match status" value="1"/>
</dbReference>
<feature type="transmembrane region" description="Helical" evidence="9">
    <location>
        <begin position="447"/>
        <end position="465"/>
    </location>
</feature>
<evidence type="ECO:0000313" key="12">
    <source>
        <dbReference type="Proteomes" id="UP000030671"/>
    </source>
</evidence>
<dbReference type="RefSeq" id="XP_009541307.1">
    <property type="nucleotide sequence ID" value="XM_009543012.1"/>
</dbReference>
<dbReference type="GO" id="GO:0016740">
    <property type="term" value="F:transferase activity"/>
    <property type="evidence" value="ECO:0007669"/>
    <property type="project" value="UniProtKB-KW"/>
</dbReference>
<dbReference type="STRING" id="747525.W4KQS8"/>
<dbReference type="OrthoDB" id="1932925at2759"/>
<feature type="domain" description="Cas1p 10 TM acyl transferase" evidence="10">
    <location>
        <begin position="251"/>
        <end position="692"/>
    </location>
</feature>
<feature type="transmembrane region" description="Helical" evidence="9">
    <location>
        <begin position="558"/>
        <end position="577"/>
    </location>
</feature>
<evidence type="ECO:0000259" key="10">
    <source>
        <dbReference type="Pfam" id="PF07779"/>
    </source>
</evidence>
<dbReference type="GeneID" id="20673127"/>
<accession>W4KQS8</accession>
<feature type="transmembrane region" description="Helical" evidence="9">
    <location>
        <begin position="331"/>
        <end position="351"/>
    </location>
</feature>
<dbReference type="KEGG" id="hir:HETIRDRAFT_413711"/>
<dbReference type="GO" id="GO:0005975">
    <property type="term" value="P:carbohydrate metabolic process"/>
    <property type="evidence" value="ECO:0007669"/>
    <property type="project" value="UniProtKB-ARBA"/>
</dbReference>
<protein>
    <recommendedName>
        <fullName evidence="10">Cas1p 10 TM acyl transferase domain-containing protein</fullName>
    </recommendedName>
</protein>
<feature type="transmembrane region" description="Helical" evidence="9">
    <location>
        <begin position="477"/>
        <end position="495"/>
    </location>
</feature>
<keyword evidence="3" id="KW-0808">Transferase</keyword>
<feature type="region of interest" description="Disordered" evidence="8">
    <location>
        <begin position="695"/>
        <end position="766"/>
    </location>
</feature>
<feature type="transmembrane region" description="Helical" evidence="9">
    <location>
        <begin position="306"/>
        <end position="325"/>
    </location>
</feature>
<dbReference type="GO" id="GO:0005794">
    <property type="term" value="C:Golgi apparatus"/>
    <property type="evidence" value="ECO:0007669"/>
    <property type="project" value="UniProtKB-ARBA"/>
</dbReference>
<evidence type="ECO:0000256" key="8">
    <source>
        <dbReference type="SAM" id="MobiDB-lite"/>
    </source>
</evidence>
<organism evidence="11 12">
    <name type="scientific">Heterobasidion irregulare (strain TC 32-1)</name>
    <dbReference type="NCBI Taxonomy" id="747525"/>
    <lineage>
        <taxon>Eukaryota</taxon>
        <taxon>Fungi</taxon>
        <taxon>Dikarya</taxon>
        <taxon>Basidiomycota</taxon>
        <taxon>Agaricomycotina</taxon>
        <taxon>Agaricomycetes</taxon>
        <taxon>Russulales</taxon>
        <taxon>Bondarzewiaceae</taxon>
        <taxon>Heterobasidion</taxon>
        <taxon>Heterobasidion annosum species complex</taxon>
    </lineage>
</organism>
<dbReference type="AlphaFoldDB" id="W4KQS8"/>
<gene>
    <name evidence="11" type="ORF">HETIRDRAFT_413711</name>
</gene>
<comment type="similarity">
    <text evidence="2">Belongs to the PC-esterase family. CASD1 subfamily.</text>
</comment>
<evidence type="ECO:0000256" key="3">
    <source>
        <dbReference type="ARBA" id="ARBA00022679"/>
    </source>
</evidence>
<dbReference type="eggNOG" id="KOG1699">
    <property type="taxonomic scope" value="Eukaryota"/>
</dbReference>
<feature type="transmembrane region" description="Helical" evidence="9">
    <location>
        <begin position="422"/>
        <end position="441"/>
    </location>
</feature>
<keyword evidence="5 9" id="KW-1133">Transmembrane helix</keyword>
<dbReference type="InterPro" id="IPR012419">
    <property type="entry name" value="Cas1_AcylTrans_dom"/>
</dbReference>
<keyword evidence="6 9" id="KW-0472">Membrane</keyword>
<reference evidence="11 12" key="1">
    <citation type="journal article" date="2012" name="New Phytol.">
        <title>Insight into trade-off between wood decay and parasitism from the genome of a fungal forest pathogen.</title>
        <authorList>
            <person name="Olson A."/>
            <person name="Aerts A."/>
            <person name="Asiegbu F."/>
            <person name="Belbahri L."/>
            <person name="Bouzid O."/>
            <person name="Broberg A."/>
            <person name="Canback B."/>
            <person name="Coutinho P.M."/>
            <person name="Cullen D."/>
            <person name="Dalman K."/>
            <person name="Deflorio G."/>
            <person name="van Diepen L.T."/>
            <person name="Dunand C."/>
            <person name="Duplessis S."/>
            <person name="Durling M."/>
            <person name="Gonthier P."/>
            <person name="Grimwood J."/>
            <person name="Fossdal C.G."/>
            <person name="Hansson D."/>
            <person name="Henrissat B."/>
            <person name="Hietala A."/>
            <person name="Himmelstrand K."/>
            <person name="Hoffmeister D."/>
            <person name="Hogberg N."/>
            <person name="James T.Y."/>
            <person name="Karlsson M."/>
            <person name="Kohler A."/>
            <person name="Kues U."/>
            <person name="Lee Y.H."/>
            <person name="Lin Y.C."/>
            <person name="Lind M."/>
            <person name="Lindquist E."/>
            <person name="Lombard V."/>
            <person name="Lucas S."/>
            <person name="Lunden K."/>
            <person name="Morin E."/>
            <person name="Murat C."/>
            <person name="Park J."/>
            <person name="Raffaello T."/>
            <person name="Rouze P."/>
            <person name="Salamov A."/>
            <person name="Schmutz J."/>
            <person name="Solheim H."/>
            <person name="Stahlberg J."/>
            <person name="Velez H."/>
            <person name="de Vries R.P."/>
            <person name="Wiebenga A."/>
            <person name="Woodward S."/>
            <person name="Yakovlev I."/>
            <person name="Garbelotto M."/>
            <person name="Martin F."/>
            <person name="Grigoriev I.V."/>
            <person name="Stenlid J."/>
        </authorList>
    </citation>
    <scope>NUCLEOTIDE SEQUENCE [LARGE SCALE GENOMIC DNA]</scope>
    <source>
        <strain evidence="11 12">TC 32-1</strain>
    </source>
</reference>
<evidence type="ECO:0000256" key="1">
    <source>
        <dbReference type="ARBA" id="ARBA00004141"/>
    </source>
</evidence>
<evidence type="ECO:0000256" key="9">
    <source>
        <dbReference type="SAM" id="Phobius"/>
    </source>
</evidence>
<dbReference type="HOGENOM" id="CLU_008003_0_1_1"/>
<dbReference type="GO" id="GO:0016020">
    <property type="term" value="C:membrane"/>
    <property type="evidence" value="ECO:0007669"/>
    <property type="project" value="UniProtKB-SubCell"/>
</dbReference>
<dbReference type="PANTHER" id="PTHR13533">
    <property type="entry name" value="N-ACETYLNEURAMINATE 9-O-ACETYLTRANSFERASE"/>
    <property type="match status" value="1"/>
</dbReference>
<feature type="transmembrane region" description="Helical" evidence="9">
    <location>
        <begin position="265"/>
        <end position="285"/>
    </location>
</feature>
<comment type="subcellular location">
    <subcellularLocation>
        <location evidence="1">Membrane</location>
        <topology evidence="1">Multi-pass membrane protein</topology>
    </subcellularLocation>
</comment>
<feature type="transmembrane region" description="Helical" evidence="9">
    <location>
        <begin position="529"/>
        <end position="546"/>
    </location>
</feature>
<sequence>MLHVYQPKDAGTCLASRHAVFIGDSVTRKLFFQFSNIVDSSLPTAPPDDDLKHTDHLLVSKSGVRLSFYWDPFLNSSHLDDALFVRGPIQTPSGAPSVDRPALLVLGSGLWYLRYSSTSGGLSAWEAKMESVLDSVSRGRHHLADETVILPIEDVVVDKLSHERASTMLASDRDAMNSDLYHRIHPSSGDFLSFFSSSQLKPPASLPIVFNEMLDPSQTEDGLHFSDAVVRMQANVLLNMRCNDELPKYFPLDKTCCRSYPWPSILQLIILAAVILWGPYSWFLSYRLGPKYTGSSLIREEQMPSLIFSAAIAIIFLADRTGFWLKEQKQFDAWTFGFLNILGLAIGLATIKRADKDLGFLNREQTDEWKGWMQIAILIYHYFGASKVSGIYNPIRVLVASYLFMTGYGHTTFYIKKADFSFLRVAQIIVRLNLFTLLLAYTMDTDYISYYFAPLVSMWYLIVYGTMAIGSHYNDRTIVLVSKILLSMGLVTWFMKDPWFLDTLFQFLERFCSIHWSAKEWAFRVNLDLWIVYFGMFSALAFIKIREHRLTDHPRWPLVVKVAVVLSGITMLWFFAFELSQPNKFVYNTWHPYVSFLPISAFVVLRNANPVLRSASSKAFAFIGKCSLETFIIQYHLWLAADTKGILMIIPWTRWRSANMALTAITFVYISHHVATATGEVTAWICGTANAKKALPTTTEPSTSSRHDRDGSYSPSPESVPLTAHGGPSSLVPKDSDAEASLPDPPQTPIRPRWVDRLAEGSTQPTPGFRVWYGDTEWQPGVKTKVAAGVGLMWVLNILWPHPV</sequence>
<keyword evidence="7" id="KW-0325">Glycoprotein</keyword>
<dbReference type="InParanoid" id="W4KQS8"/>